<protein>
    <submittedName>
        <fullName evidence="1">Uncharacterized protein</fullName>
    </submittedName>
</protein>
<comment type="caution">
    <text evidence="1">The sequence shown here is derived from an EMBL/GenBank/DDBJ whole genome shotgun (WGS) entry which is preliminary data.</text>
</comment>
<accession>A0A5C7HTC9</accession>
<evidence type="ECO:0000313" key="1">
    <source>
        <dbReference type="EMBL" id="TXG59566.1"/>
    </source>
</evidence>
<name>A0A5C7HTC9_9ROSI</name>
<gene>
    <name evidence="1" type="ORF">EZV62_014139</name>
</gene>
<organism evidence="1 2">
    <name type="scientific">Acer yangbiense</name>
    <dbReference type="NCBI Taxonomy" id="1000413"/>
    <lineage>
        <taxon>Eukaryota</taxon>
        <taxon>Viridiplantae</taxon>
        <taxon>Streptophyta</taxon>
        <taxon>Embryophyta</taxon>
        <taxon>Tracheophyta</taxon>
        <taxon>Spermatophyta</taxon>
        <taxon>Magnoliopsida</taxon>
        <taxon>eudicotyledons</taxon>
        <taxon>Gunneridae</taxon>
        <taxon>Pentapetalae</taxon>
        <taxon>rosids</taxon>
        <taxon>malvids</taxon>
        <taxon>Sapindales</taxon>
        <taxon>Sapindaceae</taxon>
        <taxon>Hippocastanoideae</taxon>
        <taxon>Acereae</taxon>
        <taxon>Acer</taxon>
    </lineage>
</organism>
<dbReference type="OrthoDB" id="1630410at2759"/>
<dbReference type="Proteomes" id="UP000323000">
    <property type="component" value="Chromosome 6"/>
</dbReference>
<dbReference type="AlphaFoldDB" id="A0A5C7HTC9"/>
<dbReference type="EMBL" id="VAHF01000006">
    <property type="protein sequence ID" value="TXG59566.1"/>
    <property type="molecule type" value="Genomic_DNA"/>
</dbReference>
<evidence type="ECO:0000313" key="2">
    <source>
        <dbReference type="Proteomes" id="UP000323000"/>
    </source>
</evidence>
<sequence>MGFMELAQSVVYTEQGSSISSARTWFQWGGTISAFFQYCVLQIFVTPEQNRKEITHTNHTSSVVSLHNFPNCAVQNLKRPIRSLGCISCGWSKPFLSSNHSRLGIFIDHNQSLLH</sequence>
<proteinExistence type="predicted"/>
<keyword evidence="2" id="KW-1185">Reference proteome</keyword>
<reference evidence="2" key="1">
    <citation type="journal article" date="2019" name="Gigascience">
        <title>De novo genome assembly of the endangered Acer yangbiense, a plant species with extremely small populations endemic to Yunnan Province, China.</title>
        <authorList>
            <person name="Yang J."/>
            <person name="Wariss H.M."/>
            <person name="Tao L."/>
            <person name="Zhang R."/>
            <person name="Yun Q."/>
            <person name="Hollingsworth P."/>
            <person name="Dao Z."/>
            <person name="Luo G."/>
            <person name="Guo H."/>
            <person name="Ma Y."/>
            <person name="Sun W."/>
        </authorList>
    </citation>
    <scope>NUCLEOTIDE SEQUENCE [LARGE SCALE GENOMIC DNA]</scope>
    <source>
        <strain evidence="2">cv. Malutang</strain>
    </source>
</reference>